<evidence type="ECO:0000256" key="6">
    <source>
        <dbReference type="RuleBase" id="RU000716"/>
    </source>
</evidence>
<gene>
    <name evidence="9" type="ORF">BHQ18_20895</name>
</gene>
<evidence type="ECO:0000313" key="9">
    <source>
        <dbReference type="EMBL" id="ODQ88041.1"/>
    </source>
</evidence>
<dbReference type="GO" id="GO:0016987">
    <property type="term" value="F:sigma factor activity"/>
    <property type="evidence" value="ECO:0007669"/>
    <property type="project" value="UniProtKB-KW"/>
</dbReference>
<evidence type="ECO:0000259" key="7">
    <source>
        <dbReference type="Pfam" id="PF04542"/>
    </source>
</evidence>
<dbReference type="InterPro" id="IPR036388">
    <property type="entry name" value="WH-like_DNA-bd_sf"/>
</dbReference>
<dbReference type="InterPro" id="IPR014284">
    <property type="entry name" value="RNA_pol_sigma-70_dom"/>
</dbReference>
<dbReference type="InterPro" id="IPR039425">
    <property type="entry name" value="RNA_pol_sigma-70-like"/>
</dbReference>
<dbReference type="Gene3D" id="1.10.1740.10">
    <property type="match status" value="1"/>
</dbReference>
<dbReference type="Pfam" id="PF04542">
    <property type="entry name" value="Sigma70_r2"/>
    <property type="match status" value="1"/>
</dbReference>
<evidence type="ECO:0000256" key="2">
    <source>
        <dbReference type="ARBA" id="ARBA00023015"/>
    </source>
</evidence>
<comment type="similarity">
    <text evidence="1 6">Belongs to the sigma-70 factor family. ECF subfamily.</text>
</comment>
<sequence>MIGALSGRARLLTRSQADAEDLVQDTLMHAYAGYRSFEAGTNFKAWLYRIMRNQWINAHRRSERRPCEVFDGLVSESAVVHRAGRDQLSSAEDRVLQNMPDPAVMDALAALSEEHRLVLYYADVEDRSYREVADLMGIPVGTVMSRLHRARRQMRRELAGVRRDPCLGGDRGR</sequence>
<evidence type="ECO:0000256" key="3">
    <source>
        <dbReference type="ARBA" id="ARBA00023082"/>
    </source>
</evidence>
<evidence type="ECO:0000259" key="8">
    <source>
        <dbReference type="Pfam" id="PF08281"/>
    </source>
</evidence>
<evidence type="ECO:0000313" key="10">
    <source>
        <dbReference type="Proteomes" id="UP000094053"/>
    </source>
</evidence>
<dbReference type="CDD" id="cd06171">
    <property type="entry name" value="Sigma70_r4"/>
    <property type="match status" value="1"/>
</dbReference>
<dbReference type="Proteomes" id="UP000094053">
    <property type="component" value="Unassembled WGS sequence"/>
</dbReference>
<dbReference type="PANTHER" id="PTHR43133">
    <property type="entry name" value="RNA POLYMERASE ECF-TYPE SIGMA FACTO"/>
    <property type="match status" value="1"/>
</dbReference>
<dbReference type="SUPFAM" id="SSF88946">
    <property type="entry name" value="Sigma2 domain of RNA polymerase sigma factors"/>
    <property type="match status" value="1"/>
</dbReference>
<protein>
    <recommendedName>
        <fullName evidence="6">RNA polymerase sigma factor</fullName>
    </recommendedName>
</protein>
<proteinExistence type="inferred from homology"/>
<feature type="domain" description="RNA polymerase sigma factor 70 region 4 type 2" evidence="8">
    <location>
        <begin position="103"/>
        <end position="154"/>
    </location>
</feature>
<reference evidence="10" key="1">
    <citation type="submission" date="2016-09" db="EMBL/GenBank/DDBJ databases">
        <authorList>
            <person name="Greninger A.L."/>
            <person name="Jerome K.R."/>
            <person name="Mcnair B."/>
            <person name="Wallis C."/>
            <person name="Fang F."/>
        </authorList>
    </citation>
    <scope>NUCLEOTIDE SEQUENCE [LARGE SCALE GENOMIC DNA]</scope>
    <source>
        <strain evidence="10">M6</strain>
    </source>
</reference>
<dbReference type="SUPFAM" id="SSF88659">
    <property type="entry name" value="Sigma3 and sigma4 domains of RNA polymerase sigma factors"/>
    <property type="match status" value="1"/>
</dbReference>
<dbReference type="InterPro" id="IPR000838">
    <property type="entry name" value="RNA_pol_sigma70_ECF_CS"/>
</dbReference>
<dbReference type="STRING" id="1776.BHQ18_20895"/>
<keyword evidence="4 6" id="KW-0238">DNA-binding</keyword>
<dbReference type="Gene3D" id="1.10.10.10">
    <property type="entry name" value="Winged helix-like DNA-binding domain superfamily/Winged helix DNA-binding domain"/>
    <property type="match status" value="1"/>
</dbReference>
<dbReference type="InterPro" id="IPR013325">
    <property type="entry name" value="RNA_pol_sigma_r2"/>
</dbReference>
<keyword evidence="10" id="KW-1185">Reference proteome</keyword>
<dbReference type="GO" id="GO:0006950">
    <property type="term" value="P:response to stress"/>
    <property type="evidence" value="ECO:0007669"/>
    <property type="project" value="UniProtKB-ARBA"/>
</dbReference>
<dbReference type="PANTHER" id="PTHR43133:SF59">
    <property type="entry name" value="ECF RNA POLYMERASE SIGMA FACTOR SIGR"/>
    <property type="match status" value="1"/>
</dbReference>
<keyword evidence="5 6" id="KW-0804">Transcription</keyword>
<dbReference type="Pfam" id="PF08281">
    <property type="entry name" value="Sigma70_r4_2"/>
    <property type="match status" value="1"/>
</dbReference>
<dbReference type="AlphaFoldDB" id="A0A1E3RDW7"/>
<dbReference type="GO" id="GO:0006352">
    <property type="term" value="P:DNA-templated transcription initiation"/>
    <property type="evidence" value="ECO:0007669"/>
    <property type="project" value="InterPro"/>
</dbReference>
<organism evidence="9 10">
    <name type="scientific">Mycolicibacterium flavescens</name>
    <name type="common">Mycobacterium flavescens</name>
    <dbReference type="NCBI Taxonomy" id="1776"/>
    <lineage>
        <taxon>Bacteria</taxon>
        <taxon>Bacillati</taxon>
        <taxon>Actinomycetota</taxon>
        <taxon>Actinomycetes</taxon>
        <taxon>Mycobacteriales</taxon>
        <taxon>Mycobacteriaceae</taxon>
        <taxon>Mycolicibacterium</taxon>
    </lineage>
</organism>
<dbReference type="PROSITE" id="PS01063">
    <property type="entry name" value="SIGMA70_ECF"/>
    <property type="match status" value="1"/>
</dbReference>
<dbReference type="InterPro" id="IPR013249">
    <property type="entry name" value="RNA_pol_sigma70_r4_t2"/>
</dbReference>
<keyword evidence="2 6" id="KW-0805">Transcription regulation</keyword>
<evidence type="ECO:0000256" key="5">
    <source>
        <dbReference type="ARBA" id="ARBA00023163"/>
    </source>
</evidence>
<dbReference type="InterPro" id="IPR007627">
    <property type="entry name" value="RNA_pol_sigma70_r2"/>
</dbReference>
<dbReference type="EMBL" id="MIHA01000017">
    <property type="protein sequence ID" value="ODQ88041.1"/>
    <property type="molecule type" value="Genomic_DNA"/>
</dbReference>
<evidence type="ECO:0000256" key="1">
    <source>
        <dbReference type="ARBA" id="ARBA00010641"/>
    </source>
</evidence>
<feature type="domain" description="RNA polymerase sigma-70 region 2" evidence="7">
    <location>
        <begin position="7"/>
        <end position="64"/>
    </location>
</feature>
<name>A0A1E3RDW7_MYCFV</name>
<comment type="caution">
    <text evidence="9">The sequence shown here is derived from an EMBL/GenBank/DDBJ whole genome shotgun (WGS) entry which is preliminary data.</text>
</comment>
<keyword evidence="3 6" id="KW-0731">Sigma factor</keyword>
<dbReference type="InterPro" id="IPR013324">
    <property type="entry name" value="RNA_pol_sigma_r3/r4-like"/>
</dbReference>
<dbReference type="NCBIfam" id="TIGR02937">
    <property type="entry name" value="sigma70-ECF"/>
    <property type="match status" value="1"/>
</dbReference>
<accession>A0A1E3RDW7</accession>
<evidence type="ECO:0000256" key="4">
    <source>
        <dbReference type="ARBA" id="ARBA00023125"/>
    </source>
</evidence>
<dbReference type="GO" id="GO:0003677">
    <property type="term" value="F:DNA binding"/>
    <property type="evidence" value="ECO:0007669"/>
    <property type="project" value="UniProtKB-KW"/>
</dbReference>